<feature type="transmembrane region" description="Helical" evidence="1">
    <location>
        <begin position="412"/>
        <end position="431"/>
    </location>
</feature>
<dbReference type="Proteomes" id="UP001140562">
    <property type="component" value="Unassembled WGS sequence"/>
</dbReference>
<feature type="transmembrane region" description="Helical" evidence="1">
    <location>
        <begin position="66"/>
        <end position="89"/>
    </location>
</feature>
<keyword evidence="1" id="KW-0472">Membrane</keyword>
<keyword evidence="1" id="KW-0812">Transmembrane</keyword>
<dbReference type="Pfam" id="PF04120">
    <property type="entry name" value="Iron_permease"/>
    <property type="match status" value="2"/>
</dbReference>
<reference evidence="2" key="1">
    <citation type="submission" date="2022-10" db="EMBL/GenBank/DDBJ databases">
        <title>Tapping the CABI collections for fungal endophytes: first genome assemblies for Collariella, Neodidymelliopsis, Ascochyta clinopodiicola, Didymella pomorum, Didymosphaeria variabile, Neocosmospora piperis and Neocucurbitaria cava.</title>
        <authorList>
            <person name="Hill R."/>
        </authorList>
    </citation>
    <scope>NUCLEOTIDE SEQUENCE</scope>
    <source>
        <strain evidence="2">IMI 360193</strain>
    </source>
</reference>
<keyword evidence="1" id="KW-1133">Transmembrane helix</keyword>
<dbReference type="EMBL" id="JAPEUV010000078">
    <property type="protein sequence ID" value="KAJ4334366.1"/>
    <property type="molecule type" value="Genomic_DNA"/>
</dbReference>
<evidence type="ECO:0000313" key="2">
    <source>
        <dbReference type="EMBL" id="KAJ4334366.1"/>
    </source>
</evidence>
<proteinExistence type="predicted"/>
<evidence type="ECO:0000256" key="1">
    <source>
        <dbReference type="SAM" id="Phobius"/>
    </source>
</evidence>
<keyword evidence="3" id="KW-1185">Reference proteome</keyword>
<dbReference type="InterPro" id="IPR007251">
    <property type="entry name" value="Iron_permease_Fet4"/>
</dbReference>
<dbReference type="GO" id="GO:0055085">
    <property type="term" value="P:transmembrane transport"/>
    <property type="evidence" value="ECO:0007669"/>
    <property type="project" value="InterPro"/>
</dbReference>
<dbReference type="OrthoDB" id="2224262at2759"/>
<feature type="transmembrane region" description="Helical" evidence="1">
    <location>
        <begin position="224"/>
        <end position="242"/>
    </location>
</feature>
<comment type="caution">
    <text evidence="2">The sequence shown here is derived from an EMBL/GenBank/DDBJ whole genome shotgun (WGS) entry which is preliminary data.</text>
</comment>
<accession>A0A9W8WVZ7</accession>
<gene>
    <name evidence="2" type="ORF">N0V87_006910</name>
</gene>
<sequence>MSNPVFQWLRSPGARAELQFSAPTHVAHNEKLAPFVSEDQDVPAKTTDTYISLVKPRRLDRWLDRVVEISGSEIICVTILLGLLVWAFLGIPYGSTDSYKIAISDAQAIINLVFDAFLMRQQFNQHDNLLMVAGSLRSRISSHKRMLASLVAKGKISSIDAVRFQALPLQAEAEQLPKEGWLTRLSSVLSSFLGHIGTVVGFWCCMFVWIGFGPYCGWSNNWQLYINSATSALMVLLLAFLANTRERHSRYSAECLKAIWRADAALELKLRELTGDIIENPTIVLPERKRSGVQRAIDYYADLVGTLAGVAILVLVIIIWIVCGPALRFDASWWLLMGTYAGLIGLNDGFVLRNICQVLGDHEDEQFDEVNREDYNALAVLGVESLDEERVTAQSFSYRVSVRVGYFCSHQWMVVSGVVLIIGLIIGASAMRWSETGRLLCNIPPSIIESFFTLILITGHNVGEAKRRVDLFNIHLRRLKMISYVEQQSSGAAAVEVVELWRRCSRSSRAKNREGSRQGRLHHVLGFAVEV</sequence>
<feature type="transmembrane region" description="Helical" evidence="1">
    <location>
        <begin position="333"/>
        <end position="352"/>
    </location>
</feature>
<organism evidence="2 3">
    <name type="scientific">Didymella glomerata</name>
    <dbReference type="NCBI Taxonomy" id="749621"/>
    <lineage>
        <taxon>Eukaryota</taxon>
        <taxon>Fungi</taxon>
        <taxon>Dikarya</taxon>
        <taxon>Ascomycota</taxon>
        <taxon>Pezizomycotina</taxon>
        <taxon>Dothideomycetes</taxon>
        <taxon>Pleosporomycetidae</taxon>
        <taxon>Pleosporales</taxon>
        <taxon>Pleosporineae</taxon>
        <taxon>Didymellaceae</taxon>
        <taxon>Didymella</taxon>
    </lineage>
</organism>
<feature type="transmembrane region" description="Helical" evidence="1">
    <location>
        <begin position="299"/>
        <end position="321"/>
    </location>
</feature>
<dbReference type="AlphaFoldDB" id="A0A9W8WVZ7"/>
<name>A0A9W8WVZ7_9PLEO</name>
<protein>
    <submittedName>
        <fullName evidence="2">Uncharacterized protein</fullName>
    </submittedName>
</protein>
<feature type="transmembrane region" description="Helical" evidence="1">
    <location>
        <begin position="192"/>
        <end position="212"/>
    </location>
</feature>
<evidence type="ECO:0000313" key="3">
    <source>
        <dbReference type="Proteomes" id="UP001140562"/>
    </source>
</evidence>